<keyword evidence="3" id="KW-0378">Hydrolase</keyword>
<evidence type="ECO:0000313" key="9">
    <source>
        <dbReference type="Proteomes" id="UP000199581"/>
    </source>
</evidence>
<accession>A0A8G2F7H6</accession>
<dbReference type="EMBL" id="FOTO01000022">
    <property type="protein sequence ID" value="SFM21990.1"/>
    <property type="molecule type" value="Genomic_DNA"/>
</dbReference>
<evidence type="ECO:0000256" key="3">
    <source>
        <dbReference type="ARBA" id="ARBA00022801"/>
    </source>
</evidence>
<dbReference type="GO" id="GO:0006508">
    <property type="term" value="P:proteolysis"/>
    <property type="evidence" value="ECO:0007669"/>
    <property type="project" value="UniProtKB-KW"/>
</dbReference>
<dbReference type="GO" id="GO:0046872">
    <property type="term" value="F:metal ion binding"/>
    <property type="evidence" value="ECO:0007669"/>
    <property type="project" value="UniProtKB-KW"/>
</dbReference>
<dbReference type="SUPFAM" id="SSF69572">
    <property type="entry name" value="Activating enzymes of the ubiquitin-like proteins"/>
    <property type="match status" value="1"/>
</dbReference>
<dbReference type="GO" id="GO:0005737">
    <property type="term" value="C:cytoplasm"/>
    <property type="evidence" value="ECO:0007669"/>
    <property type="project" value="TreeGrafter"/>
</dbReference>
<dbReference type="OrthoDB" id="4088010at2"/>
<protein>
    <submittedName>
        <fullName evidence="8">Integrative and conjugative element protein, VC0181 family</fullName>
    </submittedName>
</protein>
<keyword evidence="2" id="KW-0479">Metal-binding</keyword>
<dbReference type="InterPro" id="IPR000594">
    <property type="entry name" value="ThiF_NAD_FAD-bd"/>
</dbReference>
<dbReference type="Proteomes" id="UP000199581">
    <property type="component" value="Unassembled WGS sequence"/>
</dbReference>
<evidence type="ECO:0000256" key="4">
    <source>
        <dbReference type="ARBA" id="ARBA00022833"/>
    </source>
</evidence>
<evidence type="ECO:0000256" key="5">
    <source>
        <dbReference type="ARBA" id="ARBA00023049"/>
    </source>
</evidence>
<keyword evidence="5" id="KW-0482">Metalloprotease</keyword>
<dbReference type="GO" id="GO:0008641">
    <property type="term" value="F:ubiquitin-like modifier activating enzyme activity"/>
    <property type="evidence" value="ECO:0007669"/>
    <property type="project" value="InterPro"/>
</dbReference>
<dbReference type="PANTHER" id="PTHR10953">
    <property type="entry name" value="UBIQUITIN-ACTIVATING ENZYME E1"/>
    <property type="match status" value="1"/>
</dbReference>
<dbReference type="InterPro" id="IPR028090">
    <property type="entry name" value="JAB_dom_prok"/>
</dbReference>
<dbReference type="Gene3D" id="3.40.50.720">
    <property type="entry name" value="NAD(P)-binding Rossmann-like Domain"/>
    <property type="match status" value="1"/>
</dbReference>
<proteinExistence type="predicted"/>
<dbReference type="InterPro" id="IPR035985">
    <property type="entry name" value="Ubiquitin-activating_enz"/>
</dbReference>
<evidence type="ECO:0000256" key="2">
    <source>
        <dbReference type="ARBA" id="ARBA00022723"/>
    </source>
</evidence>
<comment type="caution">
    <text evidence="8">The sequence shown here is derived from an EMBL/GenBank/DDBJ whole genome shotgun (WGS) entry which is preliminary data.</text>
</comment>
<dbReference type="InterPro" id="IPR032865">
    <property type="entry name" value="Prok-E2_A"/>
</dbReference>
<keyword evidence="1" id="KW-0645">Protease</keyword>
<evidence type="ECO:0000259" key="7">
    <source>
        <dbReference type="Pfam" id="PF14464"/>
    </source>
</evidence>
<dbReference type="RefSeq" id="WP_143077964.1">
    <property type="nucleotide sequence ID" value="NZ_FOTO01000022.1"/>
</dbReference>
<gene>
    <name evidence="8" type="ORF">SAMN05421830_12218</name>
</gene>
<evidence type="ECO:0000313" key="8">
    <source>
        <dbReference type="EMBL" id="SFM21990.1"/>
    </source>
</evidence>
<name>A0A8G2F7H6_DESNO</name>
<dbReference type="GO" id="GO:0008237">
    <property type="term" value="F:metallopeptidase activity"/>
    <property type="evidence" value="ECO:0007669"/>
    <property type="project" value="UniProtKB-KW"/>
</dbReference>
<evidence type="ECO:0000259" key="6">
    <source>
        <dbReference type="Pfam" id="PF00899"/>
    </source>
</evidence>
<dbReference type="Gene3D" id="3.40.140.10">
    <property type="entry name" value="Cytidine Deaminase, domain 2"/>
    <property type="match status" value="1"/>
</dbReference>
<dbReference type="AlphaFoldDB" id="A0A8G2F7H6"/>
<dbReference type="InterPro" id="IPR045886">
    <property type="entry name" value="ThiF/MoeB/HesA"/>
</dbReference>
<sequence length="763" mass="84641">MELTRGQALALEQLYEIAGSSKGTLEIIGEPEADEKGGFISVRLSIATKYYQRAGGFTFRNREMLWMKIFSNFPFTVPDLNFSHTRFMGQPHVQWGSHICLYQSSETEWQPNDGLYGFFQRVDEWLAAAGKGELDPDDAPLHPPVAYTTSKTQFIFNCDAPNLEADSRFWIGRADLIKKREGRFDVIAWVGLDNWDTEEQPEYVAAAILLSCPLPMEYPETIAGLLNALERNGVSFELFYALLKVFGTKVPKNNPTYIVVGAPMRRKEAGAPLRQHLKAWEIDATTVTALHNIVFGTDDISQAYYEFAKWMVTAKTLWCRVFENRPEVTNRRDLGSVLASVEGKRILLLGCGAIGAVVAEHLVRAGVKSLILVDNGIVSPGILVRQKYSDCDVGLAKSQCLARTLAGIGLPIEIEFRFDNLTRGIIDNFDLVNVDLIINATASASVAHGIEHDLQRVCFLMPMISLSVSSAAQCGSVVVKMPRFNSGIIAIDRLTRIGVMKDNANHPVVKAFWPNKSEVKLFQPEPGCSKPTFTGSSADLAAHASTLLNIGLQRIWRLESDQAGSDLVPAPWGKEGCSGSLRLTLDDQGTALEQKHGYRVFTSKSVQNGIASEIKRIGRTRSSKVETGGLIFGEIDDAHRYIYVDSVTGPPSDSEASEKRFLCGTASTRNISASKLKQSGGSSRFIGIWHTHPTSLGRPSIDDLCAMVHLLHGQERPPRHVMMLIVGFAATYPQYNYYLFHRKDIRIVTEEELHFMLEYIDAI</sequence>
<keyword evidence="9" id="KW-1185">Reference proteome</keyword>
<dbReference type="Pfam" id="PF14464">
    <property type="entry name" value="Prok-JAB"/>
    <property type="match status" value="1"/>
</dbReference>
<dbReference type="GO" id="GO:0016779">
    <property type="term" value="F:nucleotidyltransferase activity"/>
    <property type="evidence" value="ECO:0007669"/>
    <property type="project" value="TreeGrafter"/>
</dbReference>
<keyword evidence="4" id="KW-0862">Zinc</keyword>
<dbReference type="Pfam" id="PF14457">
    <property type="entry name" value="Prok-E2_A"/>
    <property type="match status" value="1"/>
</dbReference>
<dbReference type="SUPFAM" id="SSF102712">
    <property type="entry name" value="JAB1/MPN domain"/>
    <property type="match status" value="1"/>
</dbReference>
<feature type="domain" description="THIF-type NAD/FAD binding fold" evidence="6">
    <location>
        <begin position="343"/>
        <end position="481"/>
    </location>
</feature>
<evidence type="ECO:0000256" key="1">
    <source>
        <dbReference type="ARBA" id="ARBA00022670"/>
    </source>
</evidence>
<feature type="domain" description="JAB" evidence="7">
    <location>
        <begin position="621"/>
        <end position="727"/>
    </location>
</feature>
<organism evidence="8 9">
    <name type="scientific">Desulfomicrobium norvegicum (strain DSM 1741 / NCIMB 8310)</name>
    <name type="common">Desulfovibrio baculatus (strain Norway 4)</name>
    <name type="synonym">Desulfovibrio desulfuricans (strain Norway 4)</name>
    <dbReference type="NCBI Taxonomy" id="52561"/>
    <lineage>
        <taxon>Bacteria</taxon>
        <taxon>Pseudomonadati</taxon>
        <taxon>Thermodesulfobacteriota</taxon>
        <taxon>Desulfovibrionia</taxon>
        <taxon>Desulfovibrionales</taxon>
        <taxon>Desulfomicrobiaceae</taxon>
        <taxon>Desulfomicrobium</taxon>
    </lineage>
</organism>
<dbReference type="GO" id="GO:0004792">
    <property type="term" value="F:thiosulfate-cyanide sulfurtransferase activity"/>
    <property type="evidence" value="ECO:0007669"/>
    <property type="project" value="TreeGrafter"/>
</dbReference>
<dbReference type="PANTHER" id="PTHR10953:SF102">
    <property type="entry name" value="ADENYLYLTRANSFERASE AND SULFURTRANSFERASE MOCS3"/>
    <property type="match status" value="1"/>
</dbReference>
<dbReference type="Pfam" id="PF00899">
    <property type="entry name" value="ThiF"/>
    <property type="match status" value="1"/>
</dbReference>
<reference evidence="8 9" key="1">
    <citation type="submission" date="2016-10" db="EMBL/GenBank/DDBJ databases">
        <authorList>
            <person name="Varghese N."/>
            <person name="Submissions S."/>
        </authorList>
    </citation>
    <scope>NUCLEOTIDE SEQUENCE [LARGE SCALE GENOMIC DNA]</scope>
    <source>
        <strain evidence="8 9">DSM 1741</strain>
    </source>
</reference>